<dbReference type="AlphaFoldDB" id="A0A6I4UF65"/>
<dbReference type="GO" id="GO:0003700">
    <property type="term" value="F:DNA-binding transcription factor activity"/>
    <property type="evidence" value="ECO:0007669"/>
    <property type="project" value="InterPro"/>
</dbReference>
<evidence type="ECO:0000313" key="4">
    <source>
        <dbReference type="Proteomes" id="UP000430021"/>
    </source>
</evidence>
<dbReference type="SUPFAM" id="SSF89447">
    <property type="entry name" value="AbrB/MazE/MraZ-like"/>
    <property type="match status" value="1"/>
</dbReference>
<dbReference type="EMBL" id="WTYB01000001">
    <property type="protein sequence ID" value="MXP37116.1"/>
    <property type="molecule type" value="Genomic_DNA"/>
</dbReference>
<dbReference type="Gene3D" id="2.10.260.10">
    <property type="match status" value="1"/>
</dbReference>
<accession>A0A6I4UF65</accession>
<dbReference type="RefSeq" id="WP_160759279.1">
    <property type="nucleotide sequence ID" value="NZ_BAAADZ010000002.1"/>
</dbReference>
<evidence type="ECO:0000313" key="3">
    <source>
        <dbReference type="EMBL" id="MXP37116.1"/>
    </source>
</evidence>
<protein>
    <submittedName>
        <fullName evidence="2">Antitoxin PrlF</fullName>
    </submittedName>
    <submittedName>
        <fullName evidence="3">Type II toxin-antitoxin system PrlF family antitoxin</fullName>
    </submittedName>
</protein>
<reference evidence="3 4" key="1">
    <citation type="submission" date="2019-12" db="EMBL/GenBank/DDBJ databases">
        <title>Genomic-based taxomic classification of the family Erythrobacteraceae.</title>
        <authorList>
            <person name="Xu L."/>
        </authorList>
    </citation>
    <scope>NUCLEOTIDE SEQUENCE [LARGE SCALE GENOMIC DNA]</scope>
    <source>
        <strain evidence="3 4">JCM 10282</strain>
    </source>
</reference>
<dbReference type="InterPro" id="IPR037914">
    <property type="entry name" value="SpoVT-AbrB_sf"/>
</dbReference>
<dbReference type="GO" id="GO:0001558">
    <property type="term" value="P:regulation of cell growth"/>
    <property type="evidence" value="ECO:0007669"/>
    <property type="project" value="InterPro"/>
</dbReference>
<dbReference type="InterPro" id="IPR031848">
    <property type="entry name" value="PrlF_antitoxin"/>
</dbReference>
<dbReference type="EMBL" id="JACICE010000001">
    <property type="protein sequence ID" value="MBB3775263.1"/>
    <property type="molecule type" value="Genomic_DNA"/>
</dbReference>
<feature type="domain" description="SpoVT-AbrB" evidence="1">
    <location>
        <begin position="9"/>
        <end position="55"/>
    </location>
</feature>
<dbReference type="NCBIfam" id="NF007429">
    <property type="entry name" value="PRK09974.1"/>
    <property type="match status" value="1"/>
</dbReference>
<evidence type="ECO:0000313" key="5">
    <source>
        <dbReference type="Proteomes" id="UP000548685"/>
    </source>
</evidence>
<evidence type="ECO:0000259" key="1">
    <source>
        <dbReference type="SMART" id="SM00966"/>
    </source>
</evidence>
<dbReference type="OrthoDB" id="9809003at2"/>
<dbReference type="Proteomes" id="UP000548685">
    <property type="component" value="Unassembled WGS sequence"/>
</dbReference>
<evidence type="ECO:0000313" key="2">
    <source>
        <dbReference type="EMBL" id="MBB3775263.1"/>
    </source>
</evidence>
<sequence>MPALAQDVSKLTDRFQTTVPSSVRKRLKLNKGDQIRYSIDADGRVYIEPVRSEGGDPAMAAFLDFVEADIKAHPERIRAFSGAMHDRLKALVGDIDVDLDQPLSPDDE</sequence>
<comment type="caution">
    <text evidence="3">The sequence shown here is derived from an EMBL/GenBank/DDBJ whole genome shotgun (WGS) entry which is preliminary data.</text>
</comment>
<dbReference type="GO" id="GO:0003677">
    <property type="term" value="F:DNA binding"/>
    <property type="evidence" value="ECO:0007669"/>
    <property type="project" value="InterPro"/>
</dbReference>
<dbReference type="SMART" id="SM00966">
    <property type="entry name" value="SpoVT_AbrB"/>
    <property type="match status" value="1"/>
</dbReference>
<dbReference type="InterPro" id="IPR007159">
    <property type="entry name" value="SpoVT-AbrB_dom"/>
</dbReference>
<dbReference type="GO" id="GO:0097351">
    <property type="term" value="F:toxin sequestering activity"/>
    <property type="evidence" value="ECO:0007669"/>
    <property type="project" value="InterPro"/>
</dbReference>
<dbReference type="Pfam" id="PF15937">
    <property type="entry name" value="PrlF_antitoxin"/>
    <property type="match status" value="1"/>
</dbReference>
<keyword evidence="5" id="KW-1185">Reference proteome</keyword>
<dbReference type="Proteomes" id="UP000430021">
    <property type="component" value="Unassembled WGS sequence"/>
</dbReference>
<name>A0A6I4UF65_9SPHN</name>
<reference evidence="2 5" key="2">
    <citation type="submission" date="2020-08" db="EMBL/GenBank/DDBJ databases">
        <title>Genomic Encyclopedia of Type Strains, Phase IV (KMG-IV): sequencing the most valuable type-strain genomes for metagenomic binning, comparative biology and taxonomic classification.</title>
        <authorList>
            <person name="Goeker M."/>
        </authorList>
    </citation>
    <scope>NUCLEOTIDE SEQUENCE [LARGE SCALE GENOMIC DNA]</scope>
    <source>
        <strain evidence="2 5">DSM 8510</strain>
    </source>
</reference>
<organism evidence="3 4">
    <name type="scientific">Erythrobacter ramosus</name>
    <dbReference type="NCBI Taxonomy" id="35811"/>
    <lineage>
        <taxon>Bacteria</taxon>
        <taxon>Pseudomonadati</taxon>
        <taxon>Pseudomonadota</taxon>
        <taxon>Alphaproteobacteria</taxon>
        <taxon>Sphingomonadales</taxon>
        <taxon>Erythrobacteraceae</taxon>
        <taxon>Erythrobacter/Porphyrobacter group</taxon>
        <taxon>Erythrobacter</taxon>
    </lineage>
</organism>
<proteinExistence type="predicted"/>
<gene>
    <name evidence="2" type="ORF">FHS52_001206</name>
    <name evidence="3" type="ORF">GRI59_00625</name>
</gene>